<gene>
    <name evidence="1" type="ORF">FB192DRAFT_1248067</name>
</gene>
<dbReference type="AlphaFoldDB" id="A0A8H4BIF6"/>
<accession>A0A8H4BIF6</accession>
<organism evidence="1 2">
    <name type="scientific">Mucor circinelloides f. lusitanicus</name>
    <name type="common">Mucor racemosus var. lusitanicus</name>
    <dbReference type="NCBI Taxonomy" id="29924"/>
    <lineage>
        <taxon>Eukaryota</taxon>
        <taxon>Fungi</taxon>
        <taxon>Fungi incertae sedis</taxon>
        <taxon>Mucoromycota</taxon>
        <taxon>Mucoromycotina</taxon>
        <taxon>Mucoromycetes</taxon>
        <taxon>Mucorales</taxon>
        <taxon>Mucorineae</taxon>
        <taxon>Mucoraceae</taxon>
        <taxon>Mucor</taxon>
    </lineage>
</organism>
<feature type="non-terminal residue" evidence="1">
    <location>
        <position position="1"/>
    </location>
</feature>
<reference evidence="1 2" key="1">
    <citation type="submission" date="2019-09" db="EMBL/GenBank/DDBJ databases">
        <authorList>
            <consortium name="DOE Joint Genome Institute"/>
            <person name="Mondo S.J."/>
            <person name="Navarro-Mendoza M.I."/>
            <person name="Perez-Arques C."/>
            <person name="Panchal S."/>
            <person name="Nicolas F.E."/>
            <person name="Ganguly P."/>
            <person name="Pangilinan J."/>
            <person name="Grigoriev I."/>
            <person name="Heitman J."/>
            <person name="Sanya K."/>
            <person name="Garre V."/>
        </authorList>
    </citation>
    <scope>NUCLEOTIDE SEQUENCE [LARGE SCALE GENOMIC DNA]</scope>
    <source>
        <strain evidence="1 2">MU402</strain>
    </source>
</reference>
<sequence>PDEIIIQVLSQRTMDLRTLATVMAVSARLRRLVIHVLAMYRLPDLQLALTVEQEGKSRITTSYEFGRFNSTSLTVVMVAHQPKARRYYTSKASPVVRSMAL</sequence>
<proteinExistence type="predicted"/>
<dbReference type="CDD" id="cd09917">
    <property type="entry name" value="F-box_SF"/>
    <property type="match status" value="1"/>
</dbReference>
<evidence type="ECO:0000313" key="1">
    <source>
        <dbReference type="EMBL" id="KAF1802108.1"/>
    </source>
</evidence>
<dbReference type="EMBL" id="JAAECE010000004">
    <property type="protein sequence ID" value="KAF1802108.1"/>
    <property type="molecule type" value="Genomic_DNA"/>
</dbReference>
<evidence type="ECO:0000313" key="2">
    <source>
        <dbReference type="Proteomes" id="UP000469890"/>
    </source>
</evidence>
<protein>
    <recommendedName>
        <fullName evidence="3">F-box domain-containing protein</fullName>
    </recommendedName>
</protein>
<dbReference type="Proteomes" id="UP000469890">
    <property type="component" value="Unassembled WGS sequence"/>
</dbReference>
<comment type="caution">
    <text evidence="1">The sequence shown here is derived from an EMBL/GenBank/DDBJ whole genome shotgun (WGS) entry which is preliminary data.</text>
</comment>
<name>A0A8H4BIF6_MUCCL</name>
<feature type="non-terminal residue" evidence="1">
    <location>
        <position position="101"/>
    </location>
</feature>
<evidence type="ECO:0008006" key="3">
    <source>
        <dbReference type="Google" id="ProtNLM"/>
    </source>
</evidence>